<organism evidence="3 4">
    <name type="scientific">Pseudaquabacterium rugosum</name>
    <dbReference type="NCBI Taxonomy" id="2984194"/>
    <lineage>
        <taxon>Bacteria</taxon>
        <taxon>Pseudomonadati</taxon>
        <taxon>Pseudomonadota</taxon>
        <taxon>Betaproteobacteria</taxon>
        <taxon>Burkholderiales</taxon>
        <taxon>Sphaerotilaceae</taxon>
        <taxon>Pseudaquabacterium</taxon>
    </lineage>
</organism>
<evidence type="ECO:0000313" key="3">
    <source>
        <dbReference type="EMBL" id="MEK8028140.1"/>
    </source>
</evidence>
<keyword evidence="4" id="KW-1185">Reference proteome</keyword>
<sequence>MNAFVKTAAALAVALVSGLASAATPITLTLNGSTYSGTFTGDEASSEFTLDLSALGLSGPVYIGTSLLTANSLMGSGYDISGATFDGNAFTPAIDATTQFGSVDYWYYTGPVSSSGTYTLVVDGASLNNGSFTGSIAVSASPITPPLAPVPEPESYAMMLAGLGAIGLLARRRRMAD</sequence>
<name>A0ABU9BGR4_9BURK</name>
<dbReference type="Pfam" id="PF07589">
    <property type="entry name" value="PEP-CTERM"/>
    <property type="match status" value="1"/>
</dbReference>
<dbReference type="Proteomes" id="UP001368500">
    <property type="component" value="Unassembled WGS sequence"/>
</dbReference>
<keyword evidence="1" id="KW-0732">Signal</keyword>
<accession>A0ABU9BGR4</accession>
<feature type="domain" description="Ice-binding protein C-terminal" evidence="2">
    <location>
        <begin position="149"/>
        <end position="174"/>
    </location>
</feature>
<dbReference type="RefSeq" id="WP_341375925.1">
    <property type="nucleotide sequence ID" value="NZ_JBBUTF010000020.1"/>
</dbReference>
<feature type="chain" id="PRO_5046238088" evidence="1">
    <location>
        <begin position="23"/>
        <end position="177"/>
    </location>
</feature>
<evidence type="ECO:0000313" key="4">
    <source>
        <dbReference type="Proteomes" id="UP001368500"/>
    </source>
</evidence>
<dbReference type="NCBIfam" id="TIGR02595">
    <property type="entry name" value="PEP_CTERM"/>
    <property type="match status" value="1"/>
</dbReference>
<protein>
    <submittedName>
        <fullName evidence="3">FxDxF family PEP-CTERM protein</fullName>
    </submittedName>
</protein>
<dbReference type="EMBL" id="JBBUTF010000020">
    <property type="protein sequence ID" value="MEK8028140.1"/>
    <property type="molecule type" value="Genomic_DNA"/>
</dbReference>
<dbReference type="InterPro" id="IPR013424">
    <property type="entry name" value="Ice-binding_C"/>
</dbReference>
<feature type="signal peptide" evidence="1">
    <location>
        <begin position="1"/>
        <end position="22"/>
    </location>
</feature>
<proteinExistence type="predicted"/>
<evidence type="ECO:0000259" key="2">
    <source>
        <dbReference type="Pfam" id="PF07589"/>
    </source>
</evidence>
<reference evidence="3 4" key="1">
    <citation type="submission" date="2024-04" db="EMBL/GenBank/DDBJ databases">
        <title>Novel species of the genus Ideonella isolated from streams.</title>
        <authorList>
            <person name="Lu H."/>
        </authorList>
    </citation>
    <scope>NUCLEOTIDE SEQUENCE [LARGE SCALE GENOMIC DNA]</scope>
    <source>
        <strain evidence="3 4">BYS139W</strain>
    </source>
</reference>
<dbReference type="NCBIfam" id="NF038126">
    <property type="entry name" value="PEP_CTERM_FxDxF"/>
    <property type="match status" value="1"/>
</dbReference>
<evidence type="ECO:0000256" key="1">
    <source>
        <dbReference type="SAM" id="SignalP"/>
    </source>
</evidence>
<comment type="caution">
    <text evidence="3">The sequence shown here is derived from an EMBL/GenBank/DDBJ whole genome shotgun (WGS) entry which is preliminary data.</text>
</comment>
<gene>
    <name evidence="3" type="ORF">AACH11_19435</name>
</gene>